<evidence type="ECO:0000256" key="1">
    <source>
        <dbReference type="SAM" id="MobiDB-lite"/>
    </source>
</evidence>
<evidence type="ECO:0000313" key="3">
    <source>
        <dbReference type="EMBL" id="OSY42194.1"/>
    </source>
</evidence>
<dbReference type="EMBL" id="MIGB01000006">
    <property type="protein sequence ID" value="OSY42194.1"/>
    <property type="molecule type" value="Genomic_DNA"/>
</dbReference>
<feature type="domain" description="AbiEi antitoxin N-terminal" evidence="2">
    <location>
        <begin position="20"/>
        <end position="57"/>
    </location>
</feature>
<proteinExistence type="predicted"/>
<evidence type="ECO:0000313" key="4">
    <source>
        <dbReference type="Proteomes" id="UP000194360"/>
    </source>
</evidence>
<sequence length="357" mass="38102">MGCTVGGVDTSSLLNPDADGLLRRTELRAAGFDAGEIDRLLRSGVLILVRRGVYRLAGERSSPSSPEADHALRARAAAPELSAGTVFARTTAAALLGLPLWGLPLDRLHVIRDRSSGGRVRRGMHVHCARLPIGDVLDLGGVRVTTPARTVVDLARSVPPEQALVAVDGALHKAVVRARTAVPDPGAVTPGEIGAIVARLPSARGAPAARRVLGLADPLSESPGESRSRFRMHLAGLPAPVTQWPVPGTRYRVDFAWPDHGLLGEFDGRVKYGRALLPGMDVGEILWREKRREDRIRAAGWTAAGCGRRSAPQGPTAWSRACDDDWRGEFAPRRPGSHPLRPVRTGTKGCGQSLKIT</sequence>
<protein>
    <recommendedName>
        <fullName evidence="2">AbiEi antitoxin N-terminal domain-containing protein</fullName>
    </recommendedName>
</protein>
<dbReference type="Pfam" id="PF13338">
    <property type="entry name" value="AbiEi_4"/>
    <property type="match status" value="1"/>
</dbReference>
<evidence type="ECO:0000259" key="2">
    <source>
        <dbReference type="Pfam" id="PF13338"/>
    </source>
</evidence>
<dbReference type="STRING" id="2074.BG845_01693"/>
<feature type="region of interest" description="Disordered" evidence="1">
    <location>
        <begin position="332"/>
        <end position="357"/>
    </location>
</feature>
<dbReference type="AlphaFoldDB" id="A0A1Y2N3Y8"/>
<dbReference type="InterPro" id="IPR025159">
    <property type="entry name" value="AbiEi_N"/>
</dbReference>
<gene>
    <name evidence="3" type="ORF">BG845_01693</name>
</gene>
<name>A0A1Y2N3Y8_PSEAH</name>
<accession>A0A1Y2N3Y8</accession>
<dbReference type="Proteomes" id="UP000194360">
    <property type="component" value="Unassembled WGS sequence"/>
</dbReference>
<keyword evidence="4" id="KW-1185">Reference proteome</keyword>
<organism evidence="3 4">
    <name type="scientific">Pseudonocardia autotrophica</name>
    <name type="common">Amycolata autotrophica</name>
    <name type="synonym">Nocardia autotrophica</name>
    <dbReference type="NCBI Taxonomy" id="2074"/>
    <lineage>
        <taxon>Bacteria</taxon>
        <taxon>Bacillati</taxon>
        <taxon>Actinomycetota</taxon>
        <taxon>Actinomycetes</taxon>
        <taxon>Pseudonocardiales</taxon>
        <taxon>Pseudonocardiaceae</taxon>
        <taxon>Pseudonocardia</taxon>
    </lineage>
</organism>
<comment type="caution">
    <text evidence="3">The sequence shown here is derived from an EMBL/GenBank/DDBJ whole genome shotgun (WGS) entry which is preliminary data.</text>
</comment>
<reference evidence="3 4" key="1">
    <citation type="submission" date="2016-09" db="EMBL/GenBank/DDBJ databases">
        <title>Pseudonocardia autotrophica DSM535, a candidate organism with high potential of specific P450 cytochromes.</title>
        <authorList>
            <person name="Grumaz C."/>
            <person name="Vainshtein Y."/>
            <person name="Kirstahler P."/>
            <person name="Sohn K."/>
        </authorList>
    </citation>
    <scope>NUCLEOTIDE SEQUENCE [LARGE SCALE GENOMIC DNA]</scope>
    <source>
        <strain evidence="3 4">DSM 535</strain>
    </source>
</reference>